<dbReference type="EC" id="5.3.3.18" evidence="3"/>
<keyword evidence="3" id="KW-0413">Isomerase</keyword>
<dbReference type="GO" id="GO:0008300">
    <property type="term" value="P:isoprenoid catabolic process"/>
    <property type="evidence" value="ECO:0007669"/>
    <property type="project" value="TreeGrafter"/>
</dbReference>
<dbReference type="InterPro" id="IPR001753">
    <property type="entry name" value="Enoyl-CoA_hydra/iso"/>
</dbReference>
<feature type="domain" description="SnoaL-like" evidence="2">
    <location>
        <begin position="9"/>
        <end position="116"/>
    </location>
</feature>
<dbReference type="Proteomes" id="UP000535890">
    <property type="component" value="Unassembled WGS sequence"/>
</dbReference>
<evidence type="ECO:0000313" key="4">
    <source>
        <dbReference type="Proteomes" id="UP000535890"/>
    </source>
</evidence>
<reference evidence="3 4" key="1">
    <citation type="submission" date="2020-07" db="EMBL/GenBank/DDBJ databases">
        <title>Sequencing the genomes of 1000 actinobacteria strains.</title>
        <authorList>
            <person name="Klenk H.-P."/>
        </authorList>
    </citation>
    <scope>NUCLEOTIDE SEQUENCE [LARGE SCALE GENOMIC DNA]</scope>
    <source>
        <strain evidence="3 4">DSM 45772</strain>
    </source>
</reference>
<dbReference type="InterPro" id="IPR032710">
    <property type="entry name" value="NTF2-like_dom_sf"/>
</dbReference>
<dbReference type="InterPro" id="IPR029045">
    <property type="entry name" value="ClpP/crotonase-like_dom_sf"/>
</dbReference>
<evidence type="ECO:0000259" key="2">
    <source>
        <dbReference type="Pfam" id="PF12680"/>
    </source>
</evidence>
<dbReference type="Gene3D" id="3.90.226.10">
    <property type="entry name" value="2-enoyl-CoA Hydratase, Chain A, domain 1"/>
    <property type="match status" value="1"/>
</dbReference>
<evidence type="ECO:0000256" key="1">
    <source>
        <dbReference type="ARBA" id="ARBA00005254"/>
    </source>
</evidence>
<evidence type="ECO:0000313" key="3">
    <source>
        <dbReference type="EMBL" id="NYD39749.1"/>
    </source>
</evidence>
<dbReference type="Pfam" id="PF00378">
    <property type="entry name" value="ECH_1"/>
    <property type="match status" value="1"/>
</dbReference>
<protein>
    <submittedName>
        <fullName evidence="3">2-(1,2-epoxy-1,2-dihydrophenyl)acetyl-CoA isomerase</fullName>
        <ecNumber evidence="3">5.3.3.18</ecNumber>
    </submittedName>
</protein>
<dbReference type="Gene3D" id="3.10.450.50">
    <property type="match status" value="1"/>
</dbReference>
<gene>
    <name evidence="3" type="ORF">BJ983_005851</name>
</gene>
<name>A0A7Y9E248_9PSEU</name>
<dbReference type="SUPFAM" id="SSF52096">
    <property type="entry name" value="ClpP/crotonase"/>
    <property type="match status" value="1"/>
</dbReference>
<comment type="caution">
    <text evidence="3">The sequence shown here is derived from an EMBL/GenBank/DDBJ whole genome shotgun (WGS) entry which is preliminary data.</text>
</comment>
<dbReference type="AlphaFoldDB" id="A0A7Y9E248"/>
<accession>A0A7Y9E248</accession>
<dbReference type="CDD" id="cd06558">
    <property type="entry name" value="crotonase-like"/>
    <property type="match status" value="1"/>
</dbReference>
<proteinExistence type="inferred from homology"/>
<dbReference type="PANTHER" id="PTHR42964">
    <property type="entry name" value="ENOYL-COA HYDRATASE"/>
    <property type="match status" value="1"/>
</dbReference>
<dbReference type="PANTHER" id="PTHR42964:SF1">
    <property type="entry name" value="POLYKETIDE BIOSYNTHESIS ENOYL-COA HYDRATASE PKSH-RELATED"/>
    <property type="match status" value="1"/>
</dbReference>
<dbReference type="InterPro" id="IPR014748">
    <property type="entry name" value="Enoyl-CoA_hydra_C"/>
</dbReference>
<dbReference type="InterPro" id="IPR037401">
    <property type="entry name" value="SnoaL-like"/>
</dbReference>
<organism evidence="3 4">
    <name type="scientific">Actinomycetospora corticicola</name>
    <dbReference type="NCBI Taxonomy" id="663602"/>
    <lineage>
        <taxon>Bacteria</taxon>
        <taxon>Bacillati</taxon>
        <taxon>Actinomycetota</taxon>
        <taxon>Actinomycetes</taxon>
        <taxon>Pseudonocardiales</taxon>
        <taxon>Pseudonocardiaceae</taxon>
        <taxon>Actinomycetospora</taxon>
    </lineage>
</organism>
<dbReference type="SUPFAM" id="SSF54427">
    <property type="entry name" value="NTF2-like"/>
    <property type="match status" value="1"/>
</dbReference>
<keyword evidence="4" id="KW-1185">Reference proteome</keyword>
<comment type="similarity">
    <text evidence="1">Belongs to the enoyl-CoA hydratase/isomerase family.</text>
</comment>
<dbReference type="EMBL" id="JACCBN010000001">
    <property type="protein sequence ID" value="NYD39749.1"/>
    <property type="molecule type" value="Genomic_DNA"/>
</dbReference>
<dbReference type="Pfam" id="PF12680">
    <property type="entry name" value="SnoaL_2"/>
    <property type="match status" value="1"/>
</dbReference>
<dbReference type="Gene3D" id="1.10.12.10">
    <property type="entry name" value="Lyase 2-enoyl-coa Hydratase, Chain A, domain 2"/>
    <property type="match status" value="1"/>
</dbReference>
<dbReference type="GO" id="GO:0016853">
    <property type="term" value="F:isomerase activity"/>
    <property type="evidence" value="ECO:0007669"/>
    <property type="project" value="UniProtKB-KW"/>
</dbReference>
<dbReference type="InterPro" id="IPR051683">
    <property type="entry name" value="Enoyl-CoA_Hydratase/Isomerase"/>
</dbReference>
<sequence>MSDREKLARTLYDALAAGDAATLADLLHPDFVGETTEGLPLDLGGRHSGPEAMTQDFWWAIGRHYRARAEPERMLPLADGGLVVLGRYTGSARDGGAPLDAAFAHVLAFADDERIVGLAQYTDSARWAAALPSPPAGERPFRVVEYTVDGGVATVRLNRPDAGNAIDPTMVEDLYEASFRAGADPSVRAVLICGAGRNLSVGGDLPFFAKLDDADRGSRLRQMTDLYHLALDRFAALDVPVVCAVRGAAAGGGMGLAHVADIVVAAEDAAFALGYAAIGLAIDGANSWYLPRVVGMRRAQEMFLLNRRLDGREALAWGLVTEVLPSDEVEARARALADRLAVGPTAAFGQMRRLLRQSWQTELSEQLVAETDEMSRAGTTADAGEGIRAFVAKRRPEFHGR</sequence>
<dbReference type="RefSeq" id="WP_179797024.1">
    <property type="nucleotide sequence ID" value="NZ_BAABHP010000032.1"/>
</dbReference>